<feature type="region of interest" description="Disordered" evidence="1">
    <location>
        <begin position="26"/>
        <end position="49"/>
    </location>
</feature>
<reference evidence="2 3" key="1">
    <citation type="submission" date="2023-07" db="EMBL/GenBank/DDBJ databases">
        <title>Genomic Encyclopedia of Type Strains, Phase IV (KMG-IV): sequencing the most valuable type-strain genomes for metagenomic binning, comparative biology and taxonomic classification.</title>
        <authorList>
            <person name="Goeker M."/>
        </authorList>
    </citation>
    <scope>NUCLEOTIDE SEQUENCE [LARGE SCALE GENOMIC DNA]</scope>
    <source>
        <strain evidence="2 3">DSM 19154</strain>
    </source>
</reference>
<dbReference type="RefSeq" id="WP_306983927.1">
    <property type="nucleotide sequence ID" value="NZ_JAUSUA010000004.1"/>
</dbReference>
<protein>
    <recommendedName>
        <fullName evidence="4">DUF4025 domain-containing protein</fullName>
    </recommendedName>
</protein>
<accession>A0ABT9YJS9</accession>
<organism evidence="2 3">
    <name type="scientific">Alkalicoccobacillus murimartini</name>
    <dbReference type="NCBI Taxonomy" id="171685"/>
    <lineage>
        <taxon>Bacteria</taxon>
        <taxon>Bacillati</taxon>
        <taxon>Bacillota</taxon>
        <taxon>Bacilli</taxon>
        <taxon>Bacillales</taxon>
        <taxon>Bacillaceae</taxon>
        <taxon>Alkalicoccobacillus</taxon>
    </lineage>
</organism>
<gene>
    <name evidence="2" type="ORF">J2S05_002925</name>
</gene>
<feature type="compositionally biased region" description="Polar residues" evidence="1">
    <location>
        <begin position="26"/>
        <end position="39"/>
    </location>
</feature>
<sequence>MDKEKNELSDAVQPEDGEQEVYQQILDSYNMGTIDQSKPSTKKTERERF</sequence>
<dbReference type="EMBL" id="JAUSUA010000004">
    <property type="protein sequence ID" value="MDQ0208116.1"/>
    <property type="molecule type" value="Genomic_DNA"/>
</dbReference>
<keyword evidence="3" id="KW-1185">Reference proteome</keyword>
<name>A0ABT9YJS9_9BACI</name>
<evidence type="ECO:0000256" key="1">
    <source>
        <dbReference type="SAM" id="MobiDB-lite"/>
    </source>
</evidence>
<evidence type="ECO:0000313" key="2">
    <source>
        <dbReference type="EMBL" id="MDQ0208116.1"/>
    </source>
</evidence>
<comment type="caution">
    <text evidence="2">The sequence shown here is derived from an EMBL/GenBank/DDBJ whole genome shotgun (WGS) entry which is preliminary data.</text>
</comment>
<evidence type="ECO:0000313" key="3">
    <source>
        <dbReference type="Proteomes" id="UP001225034"/>
    </source>
</evidence>
<proteinExistence type="predicted"/>
<dbReference type="Proteomes" id="UP001225034">
    <property type="component" value="Unassembled WGS sequence"/>
</dbReference>
<evidence type="ECO:0008006" key="4">
    <source>
        <dbReference type="Google" id="ProtNLM"/>
    </source>
</evidence>